<reference evidence="4" key="1">
    <citation type="submission" date="2010-07" db="EMBL/GenBank/DDBJ databases">
        <title>The genome sequence of Gaeumannomyces graminis var. tritici strain R3-111a-1.</title>
        <authorList>
            <consortium name="The Broad Institute Genome Sequencing Platform"/>
            <person name="Ma L.-J."/>
            <person name="Dead R."/>
            <person name="Young S."/>
            <person name="Zeng Q."/>
            <person name="Koehrsen M."/>
            <person name="Alvarado L."/>
            <person name="Berlin A."/>
            <person name="Chapman S.B."/>
            <person name="Chen Z."/>
            <person name="Freedman E."/>
            <person name="Gellesch M."/>
            <person name="Goldberg J."/>
            <person name="Griggs A."/>
            <person name="Gujja S."/>
            <person name="Heilman E.R."/>
            <person name="Heiman D."/>
            <person name="Hepburn T."/>
            <person name="Howarth C."/>
            <person name="Jen D."/>
            <person name="Larson L."/>
            <person name="Mehta T."/>
            <person name="Neiman D."/>
            <person name="Pearson M."/>
            <person name="Roberts A."/>
            <person name="Saif S."/>
            <person name="Shea T."/>
            <person name="Shenoy N."/>
            <person name="Sisk P."/>
            <person name="Stolte C."/>
            <person name="Sykes S."/>
            <person name="Walk T."/>
            <person name="White J."/>
            <person name="Yandava C."/>
            <person name="Haas B."/>
            <person name="Nusbaum C."/>
            <person name="Birren B."/>
        </authorList>
    </citation>
    <scope>NUCLEOTIDE SEQUENCE [LARGE SCALE GENOMIC DNA]</scope>
    <source>
        <strain evidence="4">R3-111a-1</strain>
    </source>
</reference>
<protein>
    <submittedName>
        <fullName evidence="2 3">Uncharacterized protein</fullName>
    </submittedName>
</protein>
<evidence type="ECO:0000313" key="2">
    <source>
        <dbReference type="EMBL" id="EJT74204.1"/>
    </source>
</evidence>
<dbReference type="AlphaFoldDB" id="J3P3G2"/>
<evidence type="ECO:0000313" key="4">
    <source>
        <dbReference type="Proteomes" id="UP000006039"/>
    </source>
</evidence>
<keyword evidence="4" id="KW-1185">Reference proteome</keyword>
<sequence length="84" mass="9120">MTEKGWCGPAPQHVRCEKPGNLASIPFKTCMADACCAASLLDSANDRRQRHARLNKNKPISDDGPPVKHDAWTVPPGQDGPYPP</sequence>
<evidence type="ECO:0000256" key="1">
    <source>
        <dbReference type="SAM" id="MobiDB-lite"/>
    </source>
</evidence>
<dbReference type="HOGENOM" id="CLU_2527586_0_0_1"/>
<organism evidence="2">
    <name type="scientific">Gaeumannomyces tritici (strain R3-111a-1)</name>
    <name type="common">Wheat and barley take-all root rot fungus</name>
    <name type="synonym">Gaeumannomyces graminis var. tritici</name>
    <dbReference type="NCBI Taxonomy" id="644352"/>
    <lineage>
        <taxon>Eukaryota</taxon>
        <taxon>Fungi</taxon>
        <taxon>Dikarya</taxon>
        <taxon>Ascomycota</taxon>
        <taxon>Pezizomycotina</taxon>
        <taxon>Sordariomycetes</taxon>
        <taxon>Sordariomycetidae</taxon>
        <taxon>Magnaporthales</taxon>
        <taxon>Magnaporthaceae</taxon>
        <taxon>Gaeumannomyces</taxon>
    </lineage>
</organism>
<evidence type="ECO:0000313" key="3">
    <source>
        <dbReference type="EnsemblFungi" id="EJT74204"/>
    </source>
</evidence>
<dbReference type="Proteomes" id="UP000006039">
    <property type="component" value="Unassembled WGS sequence"/>
</dbReference>
<dbReference type="VEuPathDB" id="FungiDB:GGTG_08048"/>
<dbReference type="RefSeq" id="XP_009224148.1">
    <property type="nucleotide sequence ID" value="XM_009225884.1"/>
</dbReference>
<reference evidence="2" key="3">
    <citation type="submission" date="2010-09" db="EMBL/GenBank/DDBJ databases">
        <title>Annotation of Gaeumannomyces graminis var. tritici R3-111a-1.</title>
        <authorList>
            <consortium name="The Broad Institute Genome Sequencing Platform"/>
            <person name="Ma L.-J."/>
            <person name="Dead R."/>
            <person name="Young S.K."/>
            <person name="Zeng Q."/>
            <person name="Gargeya S."/>
            <person name="Fitzgerald M."/>
            <person name="Haas B."/>
            <person name="Abouelleil A."/>
            <person name="Alvarado L."/>
            <person name="Arachchi H.M."/>
            <person name="Berlin A."/>
            <person name="Brown A."/>
            <person name="Chapman S.B."/>
            <person name="Chen Z."/>
            <person name="Dunbar C."/>
            <person name="Freedman E."/>
            <person name="Gearin G."/>
            <person name="Gellesch M."/>
            <person name="Goldberg J."/>
            <person name="Griggs A."/>
            <person name="Gujja S."/>
            <person name="Heiman D."/>
            <person name="Howarth C."/>
            <person name="Larson L."/>
            <person name="Lui A."/>
            <person name="MacDonald P.J.P."/>
            <person name="Mehta T."/>
            <person name="Montmayeur A."/>
            <person name="Murphy C."/>
            <person name="Neiman D."/>
            <person name="Pearson M."/>
            <person name="Priest M."/>
            <person name="Roberts A."/>
            <person name="Saif S."/>
            <person name="Shea T."/>
            <person name="Shenoy N."/>
            <person name="Sisk P."/>
            <person name="Stolte C."/>
            <person name="Sykes S."/>
            <person name="Yandava C."/>
            <person name="Wortman J."/>
            <person name="Nusbaum C."/>
            <person name="Birren B."/>
        </authorList>
    </citation>
    <scope>NUCLEOTIDE SEQUENCE</scope>
    <source>
        <strain evidence="2">R3-111a-1</strain>
    </source>
</reference>
<gene>
    <name evidence="3" type="primary">20348506</name>
    <name evidence="2" type="ORF">GGTG_08048</name>
</gene>
<reference evidence="3" key="4">
    <citation type="journal article" date="2015" name="G3 (Bethesda)">
        <title>Genome sequences of three phytopathogenic species of the Magnaporthaceae family of fungi.</title>
        <authorList>
            <person name="Okagaki L.H."/>
            <person name="Nunes C.C."/>
            <person name="Sailsbery J."/>
            <person name="Clay B."/>
            <person name="Brown D."/>
            <person name="John T."/>
            <person name="Oh Y."/>
            <person name="Young N."/>
            <person name="Fitzgerald M."/>
            <person name="Haas B.J."/>
            <person name="Zeng Q."/>
            <person name="Young S."/>
            <person name="Adiconis X."/>
            <person name="Fan L."/>
            <person name="Levin J.Z."/>
            <person name="Mitchell T.K."/>
            <person name="Okubara P.A."/>
            <person name="Farman M.L."/>
            <person name="Kohn L.M."/>
            <person name="Birren B."/>
            <person name="Ma L.-J."/>
            <person name="Dean R.A."/>
        </authorList>
    </citation>
    <scope>NUCLEOTIDE SEQUENCE</scope>
    <source>
        <strain evidence="3">R3-111a-1</strain>
    </source>
</reference>
<dbReference type="EnsemblFungi" id="EJT74204">
    <property type="protein sequence ID" value="EJT74204"/>
    <property type="gene ID" value="GGTG_08048"/>
</dbReference>
<feature type="compositionally biased region" description="Basic and acidic residues" evidence="1">
    <location>
        <begin position="59"/>
        <end position="71"/>
    </location>
</feature>
<dbReference type="GeneID" id="20348506"/>
<name>J3P3G2_GAET3</name>
<accession>J3P3G2</accession>
<reference evidence="2" key="2">
    <citation type="submission" date="2010-07" db="EMBL/GenBank/DDBJ databases">
        <authorList>
            <consortium name="The Broad Institute Genome Sequencing Platform"/>
            <consortium name="Broad Institute Genome Sequencing Center for Infectious Disease"/>
            <person name="Ma L.-J."/>
            <person name="Dead R."/>
            <person name="Young S."/>
            <person name="Zeng Q."/>
            <person name="Koehrsen M."/>
            <person name="Alvarado L."/>
            <person name="Berlin A."/>
            <person name="Chapman S.B."/>
            <person name="Chen Z."/>
            <person name="Freedman E."/>
            <person name="Gellesch M."/>
            <person name="Goldberg J."/>
            <person name="Griggs A."/>
            <person name="Gujja S."/>
            <person name="Heilman E.R."/>
            <person name="Heiman D."/>
            <person name="Hepburn T."/>
            <person name="Howarth C."/>
            <person name="Jen D."/>
            <person name="Larson L."/>
            <person name="Mehta T."/>
            <person name="Neiman D."/>
            <person name="Pearson M."/>
            <person name="Roberts A."/>
            <person name="Saif S."/>
            <person name="Shea T."/>
            <person name="Shenoy N."/>
            <person name="Sisk P."/>
            <person name="Stolte C."/>
            <person name="Sykes S."/>
            <person name="Walk T."/>
            <person name="White J."/>
            <person name="Yandava C."/>
            <person name="Haas B."/>
            <person name="Nusbaum C."/>
            <person name="Birren B."/>
        </authorList>
    </citation>
    <scope>NUCLEOTIDE SEQUENCE</scope>
    <source>
        <strain evidence="2">R3-111a-1</strain>
    </source>
</reference>
<proteinExistence type="predicted"/>
<reference evidence="3" key="5">
    <citation type="submission" date="2018-04" db="UniProtKB">
        <authorList>
            <consortium name="EnsemblFungi"/>
        </authorList>
    </citation>
    <scope>IDENTIFICATION</scope>
    <source>
        <strain evidence="3">R3-111a-1</strain>
    </source>
</reference>
<dbReference type="EMBL" id="GL385398">
    <property type="protein sequence ID" value="EJT74204.1"/>
    <property type="molecule type" value="Genomic_DNA"/>
</dbReference>
<feature type="region of interest" description="Disordered" evidence="1">
    <location>
        <begin position="48"/>
        <end position="84"/>
    </location>
</feature>